<evidence type="ECO:0000313" key="2">
    <source>
        <dbReference type="Proteomes" id="UP001217089"/>
    </source>
</evidence>
<reference evidence="1 2" key="1">
    <citation type="submission" date="2022-12" db="EMBL/GenBank/DDBJ databases">
        <title>Chromosome-level genome of Tegillarca granosa.</title>
        <authorList>
            <person name="Kim J."/>
        </authorList>
    </citation>
    <scope>NUCLEOTIDE SEQUENCE [LARGE SCALE GENOMIC DNA]</scope>
    <source>
        <strain evidence="1">Teg-2019</strain>
        <tissue evidence="1">Adductor muscle</tissue>
    </source>
</reference>
<dbReference type="Proteomes" id="UP001217089">
    <property type="component" value="Unassembled WGS sequence"/>
</dbReference>
<dbReference type="EMBL" id="JARBDR010000793">
    <property type="protein sequence ID" value="KAJ8307228.1"/>
    <property type="molecule type" value="Genomic_DNA"/>
</dbReference>
<gene>
    <name evidence="1" type="ORF">KUTeg_015312</name>
</gene>
<name>A0ABQ9EV98_TEGGR</name>
<evidence type="ECO:0000313" key="1">
    <source>
        <dbReference type="EMBL" id="KAJ8307228.1"/>
    </source>
</evidence>
<keyword evidence="2" id="KW-1185">Reference proteome</keyword>
<sequence length="111" mass="12079">MNLTTTGRNESTISSHLSTSELMFGNYSTINVTDVFQNESLLTTKAAQPPRSVLDIMMGYVLFQVAVTMNMKYPVVLFAVGVPGNVAALINTLQYAAFYIVLCLHGDVGCH</sequence>
<organism evidence="1 2">
    <name type="scientific">Tegillarca granosa</name>
    <name type="common">Malaysian cockle</name>
    <name type="synonym">Anadara granosa</name>
    <dbReference type="NCBI Taxonomy" id="220873"/>
    <lineage>
        <taxon>Eukaryota</taxon>
        <taxon>Metazoa</taxon>
        <taxon>Spiralia</taxon>
        <taxon>Lophotrochozoa</taxon>
        <taxon>Mollusca</taxon>
        <taxon>Bivalvia</taxon>
        <taxon>Autobranchia</taxon>
        <taxon>Pteriomorphia</taxon>
        <taxon>Arcoida</taxon>
        <taxon>Arcoidea</taxon>
        <taxon>Arcidae</taxon>
        <taxon>Tegillarca</taxon>
    </lineage>
</organism>
<protein>
    <submittedName>
        <fullName evidence="1">Uncharacterized protein</fullName>
    </submittedName>
</protein>
<proteinExistence type="predicted"/>
<comment type="caution">
    <text evidence="1">The sequence shown here is derived from an EMBL/GenBank/DDBJ whole genome shotgun (WGS) entry which is preliminary data.</text>
</comment>
<accession>A0ABQ9EV98</accession>